<keyword evidence="2" id="KW-1185">Reference proteome</keyword>
<accession>A0A1I7YG35</accession>
<reference evidence="3" key="1">
    <citation type="submission" date="2016-11" db="UniProtKB">
        <authorList>
            <consortium name="WormBaseParasite"/>
        </authorList>
    </citation>
    <scope>IDENTIFICATION</scope>
</reference>
<dbReference type="Proteomes" id="UP000095287">
    <property type="component" value="Unplaced"/>
</dbReference>
<proteinExistence type="predicted"/>
<organism evidence="2 3">
    <name type="scientific">Steinernema glaseri</name>
    <dbReference type="NCBI Taxonomy" id="37863"/>
    <lineage>
        <taxon>Eukaryota</taxon>
        <taxon>Metazoa</taxon>
        <taxon>Ecdysozoa</taxon>
        <taxon>Nematoda</taxon>
        <taxon>Chromadorea</taxon>
        <taxon>Rhabditida</taxon>
        <taxon>Tylenchina</taxon>
        <taxon>Panagrolaimomorpha</taxon>
        <taxon>Strongyloidoidea</taxon>
        <taxon>Steinernematidae</taxon>
        <taxon>Steinernema</taxon>
    </lineage>
</organism>
<feature type="region of interest" description="Disordered" evidence="1">
    <location>
        <begin position="80"/>
        <end position="110"/>
    </location>
</feature>
<dbReference type="AlphaFoldDB" id="A0A1I7YG35"/>
<sequence>MTTKREIHQTPQDNSHVLQDAEWSSRRSLITTLTWTLYIDRLAVRPSLNMLVEKNIARNHIQCGPHQAALRIAGTKTTRVSGACSGGQRRDKGQSTSSAFCVRSTSDRLG</sequence>
<evidence type="ECO:0000313" key="3">
    <source>
        <dbReference type="WBParaSite" id="L893_g16051.t1"/>
    </source>
</evidence>
<protein>
    <submittedName>
        <fullName evidence="3">Transposase</fullName>
    </submittedName>
</protein>
<dbReference type="WBParaSite" id="L893_g16051.t1">
    <property type="protein sequence ID" value="L893_g16051.t1"/>
    <property type="gene ID" value="L893_g16051"/>
</dbReference>
<evidence type="ECO:0000256" key="1">
    <source>
        <dbReference type="SAM" id="MobiDB-lite"/>
    </source>
</evidence>
<evidence type="ECO:0000313" key="2">
    <source>
        <dbReference type="Proteomes" id="UP000095287"/>
    </source>
</evidence>
<name>A0A1I7YG35_9BILA</name>